<dbReference type="InterPro" id="IPR052509">
    <property type="entry name" value="Metal_resp_DNA-bind_regulator"/>
</dbReference>
<accession>A0A7L7KPG2</accession>
<protein>
    <submittedName>
        <fullName evidence="2">PadR family transcriptional regulator</fullName>
    </submittedName>
</protein>
<proteinExistence type="predicted"/>
<dbReference type="Gene3D" id="1.10.10.10">
    <property type="entry name" value="Winged helix-like DNA-binding domain superfamily/Winged helix DNA-binding domain"/>
    <property type="match status" value="1"/>
</dbReference>
<dbReference type="KEGG" id="xcl:G4Z02_01885"/>
<dbReference type="Pfam" id="PF03551">
    <property type="entry name" value="PadR"/>
    <property type="match status" value="1"/>
</dbReference>
<reference evidence="2 3" key="1">
    <citation type="submission" date="2020-02" db="EMBL/GenBank/DDBJ databases">
        <authorList>
            <person name="Zheng R.K."/>
            <person name="Sun C.M."/>
        </authorList>
    </citation>
    <scope>NUCLEOTIDE SEQUENCE [LARGE SCALE GENOMIC DNA]</scope>
    <source>
        <strain evidence="3">zrk13</strain>
    </source>
</reference>
<sequence>MNTQFKKGIIELCVLKIVSMKDMYGFEVIETISKEIEVNENTIYPILRRLTKQGYFETYKKVVQVGAPRKYYKLTDTGAKQLAEYEQEWGDFLASVTRILGGSMV</sequence>
<dbReference type="PANTHER" id="PTHR33169:SF24">
    <property type="entry name" value="TRANSCRIPTIONAL REGULATOR, PADR FAMILY"/>
    <property type="match status" value="1"/>
</dbReference>
<dbReference type="Proteomes" id="UP000514720">
    <property type="component" value="Chromosome"/>
</dbReference>
<dbReference type="InterPro" id="IPR036390">
    <property type="entry name" value="WH_DNA-bd_sf"/>
</dbReference>
<keyword evidence="3" id="KW-1185">Reference proteome</keyword>
<dbReference type="RefSeq" id="WP_258878162.1">
    <property type="nucleotide sequence ID" value="NZ_CP048914.1"/>
</dbReference>
<dbReference type="PANTHER" id="PTHR33169">
    <property type="entry name" value="PADR-FAMILY TRANSCRIPTIONAL REGULATOR"/>
    <property type="match status" value="1"/>
</dbReference>
<dbReference type="InterPro" id="IPR005149">
    <property type="entry name" value="Tscrpt_reg_PadR_N"/>
</dbReference>
<dbReference type="EMBL" id="CP048914">
    <property type="protein sequence ID" value="QMS84547.1"/>
    <property type="molecule type" value="Genomic_DNA"/>
</dbReference>
<organism evidence="2 3">
    <name type="scientific">Candidatus Xianfuyuplasma coldseepsis</name>
    <dbReference type="NCBI Taxonomy" id="2782163"/>
    <lineage>
        <taxon>Bacteria</taxon>
        <taxon>Bacillati</taxon>
        <taxon>Mycoplasmatota</taxon>
        <taxon>Mollicutes</taxon>
        <taxon>Candidatus Izemoplasmatales</taxon>
        <taxon>Candidatus Izemoplasmataceae</taxon>
        <taxon>Candidatus Xianfuyuplasma</taxon>
    </lineage>
</organism>
<evidence type="ECO:0000313" key="3">
    <source>
        <dbReference type="Proteomes" id="UP000514720"/>
    </source>
</evidence>
<name>A0A7L7KPG2_9MOLU</name>
<dbReference type="SUPFAM" id="SSF46785">
    <property type="entry name" value="Winged helix' DNA-binding domain"/>
    <property type="match status" value="1"/>
</dbReference>
<feature type="domain" description="Transcription regulator PadR N-terminal" evidence="1">
    <location>
        <begin position="14"/>
        <end position="84"/>
    </location>
</feature>
<dbReference type="AlphaFoldDB" id="A0A7L7KPG2"/>
<dbReference type="InterPro" id="IPR036388">
    <property type="entry name" value="WH-like_DNA-bd_sf"/>
</dbReference>
<evidence type="ECO:0000259" key="1">
    <source>
        <dbReference type="Pfam" id="PF03551"/>
    </source>
</evidence>
<evidence type="ECO:0000313" key="2">
    <source>
        <dbReference type="EMBL" id="QMS84547.1"/>
    </source>
</evidence>
<gene>
    <name evidence="2" type="ORF">G4Z02_01885</name>
</gene>